<accession>A0A2N3LJD9</accession>
<dbReference type="Pfam" id="PF14285">
    <property type="entry name" value="DUF4367"/>
    <property type="match status" value="1"/>
</dbReference>
<dbReference type="InterPro" id="IPR025377">
    <property type="entry name" value="DUF4367"/>
</dbReference>
<dbReference type="RefSeq" id="WP_101354718.1">
    <property type="nucleotide sequence ID" value="NZ_PIQO01000009.1"/>
</dbReference>
<feature type="domain" description="DUF4367" evidence="1">
    <location>
        <begin position="65"/>
        <end position="154"/>
    </location>
</feature>
<gene>
    <name evidence="2" type="ORF">CWO92_13395</name>
</gene>
<keyword evidence="3" id="KW-1185">Reference proteome</keyword>
<dbReference type="PROSITE" id="PS51257">
    <property type="entry name" value="PROKAR_LIPOPROTEIN"/>
    <property type="match status" value="1"/>
</dbReference>
<sequence length="156" mass="17870">MKRSFITALMTVAFLVSGCSHDGLYRFNHKSLLAELKKSGFAPELPTELPFKVKSTNITEAPQPNNKIYTIDFHGTKGEYLSLQMVSNMNVKYNDDVKREKVKIGDIQGQYAKNKPGALMLNWNHNKIHYDMTYYIKKSKKKISKKAMIKTAESFN</sequence>
<evidence type="ECO:0000313" key="3">
    <source>
        <dbReference type="Proteomes" id="UP000233440"/>
    </source>
</evidence>
<evidence type="ECO:0000313" key="2">
    <source>
        <dbReference type="EMBL" id="PKR84695.1"/>
    </source>
</evidence>
<proteinExistence type="predicted"/>
<dbReference type="AlphaFoldDB" id="A0A2N3LJD9"/>
<dbReference type="Proteomes" id="UP000233440">
    <property type="component" value="Unassembled WGS sequence"/>
</dbReference>
<comment type="caution">
    <text evidence="2">The sequence shown here is derived from an EMBL/GenBank/DDBJ whole genome shotgun (WGS) entry which is preliminary data.</text>
</comment>
<dbReference type="OrthoDB" id="2965608at2"/>
<organism evidence="2 3">
    <name type="scientific">Heyndrickxia camelliae</name>
    <dbReference type="NCBI Taxonomy" id="1707093"/>
    <lineage>
        <taxon>Bacteria</taxon>
        <taxon>Bacillati</taxon>
        <taxon>Bacillota</taxon>
        <taxon>Bacilli</taxon>
        <taxon>Bacillales</taxon>
        <taxon>Bacillaceae</taxon>
        <taxon>Heyndrickxia</taxon>
    </lineage>
</organism>
<name>A0A2N3LJD9_9BACI</name>
<evidence type="ECO:0000259" key="1">
    <source>
        <dbReference type="Pfam" id="PF14285"/>
    </source>
</evidence>
<dbReference type="EMBL" id="PIQO01000009">
    <property type="protein sequence ID" value="PKR84695.1"/>
    <property type="molecule type" value="Genomic_DNA"/>
</dbReference>
<reference evidence="2 3" key="1">
    <citation type="submission" date="2017-11" db="EMBL/GenBank/DDBJ databases">
        <title>Bacillus camelliae sp. nov., isolated from pu'er tea.</title>
        <authorList>
            <person name="Niu L."/>
        </authorList>
    </citation>
    <scope>NUCLEOTIDE SEQUENCE [LARGE SCALE GENOMIC DNA]</scope>
    <source>
        <strain evidence="2 3">7578-1</strain>
    </source>
</reference>
<protein>
    <recommendedName>
        <fullName evidence="1">DUF4367 domain-containing protein</fullName>
    </recommendedName>
</protein>